<gene>
    <name evidence="1" type="ORF">MM415A02137_0002</name>
</gene>
<evidence type="ECO:0000313" key="1">
    <source>
        <dbReference type="EMBL" id="QJA73981.1"/>
    </source>
</evidence>
<accession>A0A6M3JX85</accession>
<name>A0A6M3JX85_9ZZZZ</name>
<reference evidence="1" key="1">
    <citation type="submission" date="2020-03" db="EMBL/GenBank/DDBJ databases">
        <title>The deep terrestrial virosphere.</title>
        <authorList>
            <person name="Holmfeldt K."/>
            <person name="Nilsson E."/>
            <person name="Simone D."/>
            <person name="Lopez-Fernandez M."/>
            <person name="Wu X."/>
            <person name="de Brujin I."/>
            <person name="Lundin D."/>
            <person name="Andersson A."/>
            <person name="Bertilsson S."/>
            <person name="Dopson M."/>
        </authorList>
    </citation>
    <scope>NUCLEOTIDE SEQUENCE</scope>
    <source>
        <strain evidence="1">MM415A02137</strain>
    </source>
</reference>
<proteinExistence type="predicted"/>
<dbReference type="AlphaFoldDB" id="A0A6M3JX85"/>
<protein>
    <submittedName>
        <fullName evidence="1">Uncharacterized protein</fullName>
    </submittedName>
</protein>
<dbReference type="EMBL" id="MT142066">
    <property type="protein sequence ID" value="QJA73981.1"/>
    <property type="molecule type" value="Genomic_DNA"/>
</dbReference>
<sequence length="362" mass="39666">MNVSTFVNHAADILQEDFTYAPQWTKASLLSITRQALREFSERTLLDDKNIIRMVNATTGESDMPEDFISAYYLMFSQSMTDIVQLGELDFVSGSWLVGTTGIPRAATEIGSGDDTVVRFVPVPTSVSAATAGVSAYEEIQDSGGDRWEITFLAGVVLTTEVAGTTTSVPSSITVWGDSSTYWELTIGTDGVLTTTTTGVASKDTHIVEDSTSGELWELYTDSNGVLDPTWRMGGLAVRFDIDGTDQDFSSEYGVIVDAYVGTPSTSTDTTIYVNRPTGVSLFARTSEEAAYVWYKGQVEDVLTLHSELWINDCMVPVLLHGVLGMAYAQEGDGQDLDKSELLRQVFVSECESLKRIFQRRR</sequence>
<organism evidence="1">
    <name type="scientific">viral metagenome</name>
    <dbReference type="NCBI Taxonomy" id="1070528"/>
    <lineage>
        <taxon>unclassified sequences</taxon>
        <taxon>metagenomes</taxon>
        <taxon>organismal metagenomes</taxon>
    </lineage>
</organism>